<name>C6LBL6_9FIRM</name>
<dbReference type="STRING" id="168384.SAMN05660368_00622"/>
<organism evidence="3 4">
    <name type="scientific">Marvinbryantia formatexigens DSM 14469</name>
    <dbReference type="NCBI Taxonomy" id="478749"/>
    <lineage>
        <taxon>Bacteria</taxon>
        <taxon>Bacillati</taxon>
        <taxon>Bacillota</taxon>
        <taxon>Clostridia</taxon>
        <taxon>Lachnospirales</taxon>
        <taxon>Lachnospiraceae</taxon>
        <taxon>Marvinbryantia</taxon>
    </lineage>
</organism>
<proteinExistence type="predicted"/>
<feature type="domain" description="DUF5717" evidence="1">
    <location>
        <begin position="875"/>
        <end position="1176"/>
    </location>
</feature>
<dbReference type="AlphaFoldDB" id="C6LBL6"/>
<keyword evidence="4" id="KW-1185">Reference proteome</keyword>
<feature type="domain" description="DUF5717" evidence="2">
    <location>
        <begin position="1"/>
        <end position="872"/>
    </location>
</feature>
<dbReference type="Pfam" id="PF18984">
    <property type="entry name" value="DUF5717_N"/>
    <property type="match status" value="1"/>
</dbReference>
<evidence type="ECO:0000313" key="4">
    <source>
        <dbReference type="Proteomes" id="UP000005561"/>
    </source>
</evidence>
<protein>
    <recommendedName>
        <fullName evidence="5">DUF5717 domain-containing protein</fullName>
    </recommendedName>
</protein>
<gene>
    <name evidence="3" type="ORF">BRYFOR_06011</name>
</gene>
<comment type="caution">
    <text evidence="3">The sequence shown here is derived from an EMBL/GenBank/DDBJ whole genome shotgun (WGS) entry which is preliminary data.</text>
</comment>
<evidence type="ECO:0000259" key="2">
    <source>
        <dbReference type="Pfam" id="PF18984"/>
    </source>
</evidence>
<sequence length="1179" mass="136122">MKKRIGELLKEKFEYAPEKLQLSTQKLEGAIAADRVFHGKFSVEAGGGGQAQGFVYSTNARVTISPEVFIGRKETFRFQADPAGLKDGEMLEGAFVICADSGEYTLPYCLQAAKPQHRKTEPLQMTPEAFAQLAKGDFGRAYVLFASTQFVQTVRGWGTRALTLYEGLQGTAASYRSLEQFLVGMGLKEPVTVSLASEHLSMKNPGDNEREELLLLKNTWGFAPLSFSCDAPFLTIERPEITTDEFVGSSYHIGFVIHREHLHAGRNFARITVNTECRTQSCVVEILNTPHPASERRGLRRRQEILQLLHAYIDYRAGRNGVREWSGISLSCLDNLHRAGGENLFYDLYRVYILFTAGDSVEAQIRLGELAEQNTGRYPAQWKGFYLYLTTFENKEKEHLEYVQQEIQELFLANQENWVLQWLMLKVNDSLFRSDSERLDALRRQYLCGCHSPVMYLEAWELLKKEPLLLRGLEAFEIHVLAFLCKEKLLDREICGQAAQIAMRHATAWNPLLCGVLCRCYDAYPGKNLLTAICSLLMKGHKDSPRYSRWFARGVEQDIRLAGLYEYYARSAQDLNVRELPQAVRMYFSYNNTLESGKKAALYANIIRNREKDAQTFETYRQTMELFMEEQLLEGRMSEDLALIYETLLTPYVLTEKLADGLSRALFTYEITCENPHIRHVIAIHRQLRGEQRVQLVQGKACVQIYSPDCCLLLEDRDGARIADLSFAAHRRLLAVPALEEYCRGQVPLPEGMLLHDCCSLMEEAPVSEGDTGRLVRFMELPQLGDESRRSVQEKLLLYYSGHPRDAYLTEYLERADFEELSGEHMQELVELLVSEGMGERAYALVQKYGPEHVASHTLVRLCSRRIAETEQREDAFLLALCARCFFDGVYDEPVLRYLLSYYEGPAKSMKALWQAGQGFLMEDYSLEEKILVTVLYTRQDMEQTEPVFVSYCRKAGNTRICRAYVIWMSYCYFVREMPVEKSVFTYIEQHIIGEIDAPQICQLALLRYYTLAEKLGAGQQKWLQYLLEKYTEKGMYFRFYQKLPERLLRHLNLHDKFLVEYRTDPENRVTLHYRLNGGKEQTLLLQDIYEGIFVYAFTLFYGDKLEWHLEIEGRGKTEQTQPQKIVCSRRSHRGQMGRYELTNRMAEAVSRQDKKQLKEIREQYVGQQYLVDELFGIN</sequence>
<dbReference type="InterPro" id="IPR043775">
    <property type="entry name" value="DUF5717_N"/>
</dbReference>
<reference evidence="3" key="1">
    <citation type="submission" date="2009-07" db="EMBL/GenBank/DDBJ databases">
        <authorList>
            <person name="Weinstock G."/>
            <person name="Sodergren E."/>
            <person name="Clifton S."/>
            <person name="Fulton L."/>
            <person name="Fulton B."/>
            <person name="Courtney L."/>
            <person name="Fronick C."/>
            <person name="Harrison M."/>
            <person name="Strong C."/>
            <person name="Farmer C."/>
            <person name="Delahaunty K."/>
            <person name="Markovic C."/>
            <person name="Hall O."/>
            <person name="Minx P."/>
            <person name="Tomlinson C."/>
            <person name="Mitreva M."/>
            <person name="Nelson J."/>
            <person name="Hou S."/>
            <person name="Wollam A."/>
            <person name="Pepin K.H."/>
            <person name="Johnson M."/>
            <person name="Bhonagiri V."/>
            <person name="Nash W.E."/>
            <person name="Warren W."/>
            <person name="Chinwalla A."/>
            <person name="Mardis E.R."/>
            <person name="Wilson R.K."/>
        </authorList>
    </citation>
    <scope>NUCLEOTIDE SEQUENCE [LARGE SCALE GENOMIC DNA]</scope>
    <source>
        <strain evidence="3">DSM 14469</strain>
    </source>
</reference>
<dbReference type="Pfam" id="PF18983">
    <property type="entry name" value="DUF5717"/>
    <property type="match status" value="1"/>
</dbReference>
<dbReference type="RefSeq" id="WP_006860808.1">
    <property type="nucleotide sequence ID" value="NZ_ACCL02000004.1"/>
</dbReference>
<dbReference type="Proteomes" id="UP000005561">
    <property type="component" value="Unassembled WGS sequence"/>
</dbReference>
<dbReference type="eggNOG" id="ENOG502Z86R">
    <property type="taxonomic scope" value="Bacteria"/>
</dbReference>
<evidence type="ECO:0000313" key="3">
    <source>
        <dbReference type="EMBL" id="EET61819.1"/>
    </source>
</evidence>
<accession>C6LBL6</accession>
<evidence type="ECO:0008006" key="5">
    <source>
        <dbReference type="Google" id="ProtNLM"/>
    </source>
</evidence>
<evidence type="ECO:0000259" key="1">
    <source>
        <dbReference type="Pfam" id="PF18983"/>
    </source>
</evidence>
<dbReference type="OrthoDB" id="9758235at2"/>
<dbReference type="InterPro" id="IPR043774">
    <property type="entry name" value="DUF5717_C"/>
</dbReference>
<dbReference type="EMBL" id="ACCL02000004">
    <property type="protein sequence ID" value="EET61819.1"/>
    <property type="molecule type" value="Genomic_DNA"/>
</dbReference>